<feature type="region of interest" description="Disordered" evidence="1">
    <location>
        <begin position="33"/>
        <end position="54"/>
    </location>
</feature>
<proteinExistence type="predicted"/>
<dbReference type="Proteomes" id="UP000233551">
    <property type="component" value="Unassembled WGS sequence"/>
</dbReference>
<organism evidence="2 3">
    <name type="scientific">Punica granatum</name>
    <name type="common">Pomegranate</name>
    <dbReference type="NCBI Taxonomy" id="22663"/>
    <lineage>
        <taxon>Eukaryota</taxon>
        <taxon>Viridiplantae</taxon>
        <taxon>Streptophyta</taxon>
        <taxon>Embryophyta</taxon>
        <taxon>Tracheophyta</taxon>
        <taxon>Spermatophyta</taxon>
        <taxon>Magnoliopsida</taxon>
        <taxon>eudicotyledons</taxon>
        <taxon>Gunneridae</taxon>
        <taxon>Pentapetalae</taxon>
        <taxon>rosids</taxon>
        <taxon>malvids</taxon>
        <taxon>Myrtales</taxon>
        <taxon>Lythraceae</taxon>
        <taxon>Punica</taxon>
    </lineage>
</organism>
<protein>
    <submittedName>
        <fullName evidence="2">Uncharacterized protein</fullName>
    </submittedName>
</protein>
<evidence type="ECO:0000313" key="3">
    <source>
        <dbReference type="Proteomes" id="UP000233551"/>
    </source>
</evidence>
<evidence type="ECO:0000313" key="2">
    <source>
        <dbReference type="EMBL" id="PKI59909.1"/>
    </source>
</evidence>
<name>A0A2I0JUB8_PUNGR</name>
<feature type="compositionally biased region" description="Basic residues" evidence="1">
    <location>
        <begin position="41"/>
        <end position="50"/>
    </location>
</feature>
<sequence>MASRIGNQGGLDRVAVLACSGLATERGGGARVLDTTSLQERRRRRKRRWGREKMAKTVTPDAISIIWSNPTPDSAGDVPELVVQVLDLKAIGNRNRFM</sequence>
<dbReference type="EMBL" id="PGOL01001226">
    <property type="protein sequence ID" value="PKI59909.1"/>
    <property type="molecule type" value="Genomic_DNA"/>
</dbReference>
<dbReference type="STRING" id="22663.A0A2I0JUB8"/>
<dbReference type="AlphaFoldDB" id="A0A2I0JUB8"/>
<evidence type="ECO:0000256" key="1">
    <source>
        <dbReference type="SAM" id="MobiDB-lite"/>
    </source>
</evidence>
<gene>
    <name evidence="2" type="ORF">CRG98_019682</name>
</gene>
<accession>A0A2I0JUB8</accession>
<comment type="caution">
    <text evidence="2">The sequence shown here is derived from an EMBL/GenBank/DDBJ whole genome shotgun (WGS) entry which is preliminary data.</text>
</comment>
<reference evidence="2 3" key="1">
    <citation type="submission" date="2017-11" db="EMBL/GenBank/DDBJ databases">
        <title>De-novo sequencing of pomegranate (Punica granatum L.) genome.</title>
        <authorList>
            <person name="Akparov Z."/>
            <person name="Amiraslanov A."/>
            <person name="Hajiyeva S."/>
            <person name="Abbasov M."/>
            <person name="Kaur K."/>
            <person name="Hamwieh A."/>
            <person name="Solovyev V."/>
            <person name="Salamov A."/>
            <person name="Braich B."/>
            <person name="Kosarev P."/>
            <person name="Mahmoud A."/>
            <person name="Hajiyev E."/>
            <person name="Babayeva S."/>
            <person name="Izzatullayeva V."/>
            <person name="Mammadov A."/>
            <person name="Mammadov A."/>
            <person name="Sharifova S."/>
            <person name="Ojaghi J."/>
            <person name="Eynullazada K."/>
            <person name="Bayramov B."/>
            <person name="Abdulazimova A."/>
            <person name="Shahmuradov I."/>
        </authorList>
    </citation>
    <scope>NUCLEOTIDE SEQUENCE [LARGE SCALE GENOMIC DNA]</scope>
    <source>
        <strain evidence="3">cv. AG2017</strain>
        <tissue evidence="2">Leaf</tissue>
    </source>
</reference>
<keyword evidence="3" id="KW-1185">Reference proteome</keyword>